<proteinExistence type="predicted"/>
<dbReference type="GO" id="GO:0055085">
    <property type="term" value="P:transmembrane transport"/>
    <property type="evidence" value="ECO:0007669"/>
    <property type="project" value="InterPro"/>
</dbReference>
<dbReference type="GO" id="GO:0016020">
    <property type="term" value="C:membrane"/>
    <property type="evidence" value="ECO:0007669"/>
    <property type="project" value="UniProtKB-SubCell"/>
</dbReference>
<keyword evidence="6 7" id="KW-0472">Membrane</keyword>
<sequence>MTIPVILGLIASGFILKRFLRREWIFNFIGILANDILLSFFVLASLAGKSLEYLAGLSPVFFYVAAVVAICLAGSYLYGRQFIRDDRGWRGALMVLSIFPNTAALGFPLVAVFTRDLAPAVLYSAASSLLAIPLATFLTIRYSRDGRGLGETVTATLSFPPVTVSLVSLGLVLGGVKLPEKFLELAGKIGWWSLPLMLVYFGSRLQFKNIPLRKILETGLFRMILPFFFLLFALRPGSEPVFYAILIESAMPPAIMAASILARHQLKAEESTAVTLVLTLVAILLIFSLKISGLGGALVGR</sequence>
<keyword evidence="4 7" id="KW-0812">Transmembrane</keyword>
<feature type="transmembrane region" description="Helical" evidence="7">
    <location>
        <begin position="185"/>
        <end position="203"/>
    </location>
</feature>
<feature type="transmembrane region" description="Helical" evidence="7">
    <location>
        <begin position="24"/>
        <end position="48"/>
    </location>
</feature>
<dbReference type="Pfam" id="PF03547">
    <property type="entry name" value="Mem_trans"/>
    <property type="match status" value="1"/>
</dbReference>
<accession>A0A3E2BR07</accession>
<comment type="subcellular location">
    <subcellularLocation>
        <location evidence="1">Membrane</location>
        <topology evidence="1">Multi-pass membrane protein</topology>
    </subcellularLocation>
</comment>
<name>A0A3E2BR07_9BACT</name>
<feature type="transmembrane region" description="Helical" evidence="7">
    <location>
        <begin position="274"/>
        <end position="299"/>
    </location>
</feature>
<keyword evidence="2" id="KW-0813">Transport</keyword>
<evidence type="ECO:0000256" key="3">
    <source>
        <dbReference type="ARBA" id="ARBA00022475"/>
    </source>
</evidence>
<dbReference type="Proteomes" id="UP000257323">
    <property type="component" value="Unassembled WGS sequence"/>
</dbReference>
<keyword evidence="5 7" id="KW-1133">Transmembrane helix</keyword>
<feature type="transmembrane region" description="Helical" evidence="7">
    <location>
        <begin position="240"/>
        <end position="262"/>
    </location>
</feature>
<feature type="transmembrane region" description="Helical" evidence="7">
    <location>
        <begin position="152"/>
        <end position="173"/>
    </location>
</feature>
<dbReference type="PANTHER" id="PTHR36838:SF3">
    <property type="entry name" value="TRANSPORTER AUXIN EFFLUX CARRIER EC FAMILY"/>
    <property type="match status" value="1"/>
</dbReference>
<dbReference type="AlphaFoldDB" id="A0A3E2BR07"/>
<evidence type="ECO:0000256" key="7">
    <source>
        <dbReference type="SAM" id="Phobius"/>
    </source>
</evidence>
<feature type="transmembrane region" description="Helical" evidence="7">
    <location>
        <begin position="60"/>
        <end position="79"/>
    </location>
</feature>
<reference evidence="8 9" key="1">
    <citation type="submission" date="2018-08" db="EMBL/GenBank/DDBJ databases">
        <title>Genome analysis of the thermophilic bacterium of the candidate phylum Aminicenantes from deep subsurface aquifer revealed its physiology and ecological role.</title>
        <authorList>
            <person name="Kadnikov V.V."/>
            <person name="Mardanov A.V."/>
            <person name="Beletsky A.V."/>
            <person name="Karnachuk O.V."/>
            <person name="Ravin N.V."/>
        </authorList>
    </citation>
    <scope>NUCLEOTIDE SEQUENCE [LARGE SCALE GENOMIC DNA]</scope>
    <source>
        <strain evidence="8">BY38</strain>
    </source>
</reference>
<feature type="transmembrane region" description="Helical" evidence="7">
    <location>
        <begin position="91"/>
        <end position="114"/>
    </location>
</feature>
<dbReference type="EMBL" id="QUAH01000001">
    <property type="protein sequence ID" value="RFT17141.1"/>
    <property type="molecule type" value="Genomic_DNA"/>
</dbReference>
<evidence type="ECO:0000313" key="8">
    <source>
        <dbReference type="EMBL" id="RFT17141.1"/>
    </source>
</evidence>
<feature type="transmembrane region" description="Helical" evidence="7">
    <location>
        <begin position="120"/>
        <end position="140"/>
    </location>
</feature>
<evidence type="ECO:0000313" key="9">
    <source>
        <dbReference type="Proteomes" id="UP000257323"/>
    </source>
</evidence>
<gene>
    <name evidence="8" type="ORF">OP8BY_1083</name>
</gene>
<dbReference type="InterPro" id="IPR004776">
    <property type="entry name" value="Mem_transp_PIN-like"/>
</dbReference>
<keyword evidence="3" id="KW-1003">Cell membrane</keyword>
<feature type="transmembrane region" description="Helical" evidence="7">
    <location>
        <begin position="215"/>
        <end position="234"/>
    </location>
</feature>
<evidence type="ECO:0000256" key="4">
    <source>
        <dbReference type="ARBA" id="ARBA00022692"/>
    </source>
</evidence>
<organism evidence="8 9">
    <name type="scientific">Candidatus Saccharicenans subterraneus</name>
    <dbReference type="NCBI Taxonomy" id="2508984"/>
    <lineage>
        <taxon>Bacteria</taxon>
        <taxon>Candidatus Aminicenantota</taxon>
        <taxon>Candidatus Aminicenantia</taxon>
        <taxon>Candidatus Aminicenantales</taxon>
        <taxon>Candidatus Saccharicenantaceae</taxon>
        <taxon>Candidatus Saccharicenans</taxon>
    </lineage>
</organism>
<evidence type="ECO:0000256" key="2">
    <source>
        <dbReference type="ARBA" id="ARBA00022448"/>
    </source>
</evidence>
<comment type="caution">
    <text evidence="8">The sequence shown here is derived from an EMBL/GenBank/DDBJ whole genome shotgun (WGS) entry which is preliminary data.</text>
</comment>
<evidence type="ECO:0000256" key="6">
    <source>
        <dbReference type="ARBA" id="ARBA00023136"/>
    </source>
</evidence>
<evidence type="ECO:0000256" key="5">
    <source>
        <dbReference type="ARBA" id="ARBA00022989"/>
    </source>
</evidence>
<protein>
    <submittedName>
        <fullName evidence="8">Uncharacterized protein</fullName>
    </submittedName>
</protein>
<evidence type="ECO:0000256" key="1">
    <source>
        <dbReference type="ARBA" id="ARBA00004141"/>
    </source>
</evidence>
<dbReference type="PANTHER" id="PTHR36838">
    <property type="entry name" value="AUXIN EFFLUX CARRIER FAMILY PROTEIN"/>
    <property type="match status" value="1"/>
</dbReference>